<evidence type="ECO:0000256" key="4">
    <source>
        <dbReference type="ARBA" id="ARBA00022723"/>
    </source>
</evidence>
<dbReference type="STRING" id="525254.HMPREF0072_1783"/>
<dbReference type="EMBL" id="ABYO01000248">
    <property type="protein sequence ID" value="EEI85576.1"/>
    <property type="molecule type" value="Genomic_DNA"/>
</dbReference>
<dbReference type="PANTHER" id="PTHR12001">
    <property type="entry name" value="GERANYLGERANYL PYROPHOSPHATE SYNTHASE"/>
    <property type="match status" value="1"/>
</dbReference>
<dbReference type="InterPro" id="IPR008949">
    <property type="entry name" value="Isoprenoid_synthase_dom_sf"/>
</dbReference>
<dbReference type="InterPro" id="IPR000092">
    <property type="entry name" value="Polyprenyl_synt"/>
</dbReference>
<keyword evidence="8" id="KW-1185">Reference proteome</keyword>
<dbReference type="PANTHER" id="PTHR12001:SF69">
    <property type="entry name" value="ALL TRANS-POLYPRENYL-DIPHOSPHATE SYNTHASE PDSS1"/>
    <property type="match status" value="1"/>
</dbReference>
<evidence type="ECO:0000256" key="6">
    <source>
        <dbReference type="RuleBase" id="RU004466"/>
    </source>
</evidence>
<dbReference type="GO" id="GO:0008299">
    <property type="term" value="P:isoprenoid biosynthetic process"/>
    <property type="evidence" value="ECO:0007669"/>
    <property type="project" value="InterPro"/>
</dbReference>
<evidence type="ECO:0000256" key="5">
    <source>
        <dbReference type="ARBA" id="ARBA00022842"/>
    </source>
</evidence>
<evidence type="ECO:0000256" key="1">
    <source>
        <dbReference type="ARBA" id="ARBA00001946"/>
    </source>
</evidence>
<organism evidence="7 8">
    <name type="scientific">Anaerococcus lactolyticus ATCC 51172</name>
    <dbReference type="NCBI Taxonomy" id="525254"/>
    <lineage>
        <taxon>Bacteria</taxon>
        <taxon>Bacillati</taxon>
        <taxon>Bacillota</taxon>
        <taxon>Tissierellia</taxon>
        <taxon>Tissierellales</taxon>
        <taxon>Peptoniphilaceae</taxon>
        <taxon>Anaerococcus</taxon>
    </lineage>
</organism>
<protein>
    <submittedName>
        <fullName evidence="7">Polyprenyl synthetase</fullName>
        <ecNumber evidence="7">2.5.1.30</ecNumber>
    </submittedName>
</protein>
<dbReference type="SFLD" id="SFLDS00005">
    <property type="entry name" value="Isoprenoid_Synthase_Type_I"/>
    <property type="match status" value="1"/>
</dbReference>
<dbReference type="RefSeq" id="WP_004828324.1">
    <property type="nucleotide sequence ID" value="NZ_GG666046.1"/>
</dbReference>
<dbReference type="PROSITE" id="PS00444">
    <property type="entry name" value="POLYPRENYL_SYNTHASE_2"/>
    <property type="match status" value="1"/>
</dbReference>
<dbReference type="eggNOG" id="COG0142">
    <property type="taxonomic scope" value="Bacteria"/>
</dbReference>
<keyword evidence="4" id="KW-0479">Metal-binding</keyword>
<dbReference type="Pfam" id="PF00348">
    <property type="entry name" value="polyprenyl_synt"/>
    <property type="match status" value="1"/>
</dbReference>
<evidence type="ECO:0000313" key="8">
    <source>
        <dbReference type="Proteomes" id="UP000005984"/>
    </source>
</evidence>
<dbReference type="Proteomes" id="UP000005984">
    <property type="component" value="Unassembled WGS sequence"/>
</dbReference>
<dbReference type="GO" id="GO:0000010">
    <property type="term" value="F:heptaprenyl diphosphate synthase activity"/>
    <property type="evidence" value="ECO:0007669"/>
    <property type="project" value="UniProtKB-EC"/>
</dbReference>
<dbReference type="SUPFAM" id="SSF48576">
    <property type="entry name" value="Terpenoid synthases"/>
    <property type="match status" value="1"/>
</dbReference>
<keyword evidence="5" id="KW-0460">Magnesium</keyword>
<proteinExistence type="inferred from homology"/>
<name>C2BHG3_9FIRM</name>
<comment type="cofactor">
    <cofactor evidence="1">
        <name>Mg(2+)</name>
        <dbReference type="ChEBI" id="CHEBI:18420"/>
    </cofactor>
</comment>
<comment type="similarity">
    <text evidence="2 6">Belongs to the FPP/GGPP synthase family.</text>
</comment>
<evidence type="ECO:0000256" key="3">
    <source>
        <dbReference type="ARBA" id="ARBA00022679"/>
    </source>
</evidence>
<dbReference type="CDD" id="cd00685">
    <property type="entry name" value="Trans_IPPS_HT"/>
    <property type="match status" value="1"/>
</dbReference>
<dbReference type="EC" id="2.5.1.30" evidence="7"/>
<sequence>MNVIVSEALTREKLIDDCVSKVHEEIKNILSDYKSSQNLCDIIKDALTSSGKMLRTKLLISISLMGDGEISKKVISQAAAVEITHLASLIHDDIIDDSTLRRSHKSTQAKYGKDVAVFAGDYMIAKVFSYLANENLYDEIKVIANTIKHMCNGEVGQNLIKYRLDMGEDEYFENISGKTASFFKTVCYFGARNAGFGQMDTERMVAFGENLGLMFQLKDDLLDLFSNKLITGKEEFSDIREGIYTYPVLLGLKDEDYGEEIHRILLENKERKLGEDELISLRKLLIKSKADTLTALKIRDLADENRFILASIDGKDVMYLEKILEKVENS</sequence>
<comment type="caution">
    <text evidence="7">The sequence shown here is derived from an EMBL/GenBank/DDBJ whole genome shotgun (WGS) entry which is preliminary data.</text>
</comment>
<evidence type="ECO:0000256" key="2">
    <source>
        <dbReference type="ARBA" id="ARBA00006706"/>
    </source>
</evidence>
<dbReference type="GO" id="GO:0046872">
    <property type="term" value="F:metal ion binding"/>
    <property type="evidence" value="ECO:0007669"/>
    <property type="project" value="UniProtKB-KW"/>
</dbReference>
<dbReference type="HOGENOM" id="CLU_014015_2_0_9"/>
<reference evidence="7 8" key="1">
    <citation type="submission" date="2008-10" db="EMBL/GenBank/DDBJ databases">
        <authorList>
            <person name="Qin X."/>
            <person name="Bachman B."/>
            <person name="Battles P."/>
            <person name="Bell A."/>
            <person name="Bess C."/>
            <person name="Bickham C."/>
            <person name="Chaboub L."/>
            <person name="Chen D."/>
            <person name="Coyle M."/>
            <person name="Deiros D.R."/>
            <person name="Dinh H."/>
            <person name="Forbes L."/>
            <person name="Fowler G."/>
            <person name="Francisco L."/>
            <person name="Fu Q."/>
            <person name="Gubbala S."/>
            <person name="Hale W."/>
            <person name="Han Y."/>
            <person name="Hemphill L."/>
            <person name="Highlander S.K."/>
            <person name="Hirani K."/>
            <person name="Hogues M."/>
            <person name="Jackson L."/>
            <person name="Jakkamsetti A."/>
            <person name="Javaid M."/>
            <person name="Jiang H."/>
            <person name="Korchina V."/>
            <person name="Kovar C."/>
            <person name="Lara F."/>
            <person name="Lee S."/>
            <person name="Mata R."/>
            <person name="Mathew T."/>
            <person name="Moen C."/>
            <person name="Morales K."/>
            <person name="Munidasa M."/>
            <person name="Nazareth L."/>
            <person name="Ngo R."/>
            <person name="Nguyen L."/>
            <person name="Okwuonu G."/>
            <person name="Ongeri F."/>
            <person name="Patil S."/>
            <person name="Petrosino J."/>
            <person name="Pham C."/>
            <person name="Pham P."/>
            <person name="Pu L.-L."/>
            <person name="Puazo M."/>
            <person name="Raj R."/>
            <person name="Reid J."/>
            <person name="Rouhana J."/>
            <person name="Saada N."/>
            <person name="Shang Y."/>
            <person name="Simmons D."/>
            <person name="Thornton R."/>
            <person name="Warren J."/>
            <person name="Weissenberger G."/>
            <person name="Zhang J."/>
            <person name="Zhang L."/>
            <person name="Zhou C."/>
            <person name="Zhu D."/>
            <person name="Muzny D."/>
            <person name="Worley K."/>
            <person name="Gibbs R."/>
        </authorList>
    </citation>
    <scope>NUCLEOTIDE SEQUENCE [LARGE SCALE GENOMIC DNA]</scope>
    <source>
        <strain evidence="7 8">ATCC 51172</strain>
    </source>
</reference>
<evidence type="ECO:0000313" key="7">
    <source>
        <dbReference type="EMBL" id="EEI85576.1"/>
    </source>
</evidence>
<dbReference type="InterPro" id="IPR033749">
    <property type="entry name" value="Polyprenyl_synt_CS"/>
</dbReference>
<gene>
    <name evidence="7" type="primary">hepT</name>
    <name evidence="7" type="ORF">HMPREF0072_1783</name>
</gene>
<dbReference type="AlphaFoldDB" id="C2BHG3"/>
<dbReference type="Gene3D" id="1.10.600.10">
    <property type="entry name" value="Farnesyl Diphosphate Synthase"/>
    <property type="match status" value="1"/>
</dbReference>
<keyword evidence="3 6" id="KW-0808">Transferase</keyword>
<accession>C2BHG3</accession>